<dbReference type="PANTHER" id="PTHR12919">
    <property type="entry name" value="30S RIBOSOMAL PROTEIN S16"/>
    <property type="match status" value="1"/>
</dbReference>
<organism evidence="3">
    <name type="scientific">hydrothermal vent metagenome</name>
    <dbReference type="NCBI Taxonomy" id="652676"/>
    <lineage>
        <taxon>unclassified sequences</taxon>
        <taxon>metagenomes</taxon>
        <taxon>ecological metagenomes</taxon>
    </lineage>
</organism>
<dbReference type="HAMAP" id="MF_00385">
    <property type="entry name" value="Ribosomal_bS16"/>
    <property type="match status" value="1"/>
</dbReference>
<dbReference type="InterPro" id="IPR020592">
    <property type="entry name" value="Ribosomal_bS16_CS"/>
</dbReference>
<dbReference type="PROSITE" id="PS00732">
    <property type="entry name" value="RIBOSOMAL_S16"/>
    <property type="match status" value="1"/>
</dbReference>
<evidence type="ECO:0000256" key="1">
    <source>
        <dbReference type="ARBA" id="ARBA00022980"/>
    </source>
</evidence>
<dbReference type="GO" id="GO:0015935">
    <property type="term" value="C:small ribosomal subunit"/>
    <property type="evidence" value="ECO:0007669"/>
    <property type="project" value="TreeGrafter"/>
</dbReference>
<keyword evidence="1 3" id="KW-0689">Ribosomal protein</keyword>
<dbReference type="EMBL" id="UOGA01000049">
    <property type="protein sequence ID" value="VAX15876.1"/>
    <property type="molecule type" value="Genomic_DNA"/>
</dbReference>
<evidence type="ECO:0000256" key="2">
    <source>
        <dbReference type="ARBA" id="ARBA00023274"/>
    </source>
</evidence>
<protein>
    <submittedName>
        <fullName evidence="3">SSU ribosomal protein S16p</fullName>
    </submittedName>
</protein>
<dbReference type="Gene3D" id="3.30.1320.10">
    <property type="match status" value="1"/>
</dbReference>
<dbReference type="SUPFAM" id="SSF54565">
    <property type="entry name" value="Ribosomal protein S16"/>
    <property type="match status" value="1"/>
</dbReference>
<evidence type="ECO:0000313" key="3">
    <source>
        <dbReference type="EMBL" id="VAX15876.1"/>
    </source>
</evidence>
<dbReference type="GO" id="GO:0005737">
    <property type="term" value="C:cytoplasm"/>
    <property type="evidence" value="ECO:0007669"/>
    <property type="project" value="UniProtKB-ARBA"/>
</dbReference>
<reference evidence="3" key="1">
    <citation type="submission" date="2018-06" db="EMBL/GenBank/DDBJ databases">
        <authorList>
            <person name="Zhirakovskaya E."/>
        </authorList>
    </citation>
    <scope>NUCLEOTIDE SEQUENCE</scope>
</reference>
<dbReference type="Pfam" id="PF00886">
    <property type="entry name" value="Ribosomal_S16"/>
    <property type="match status" value="1"/>
</dbReference>
<dbReference type="AlphaFoldDB" id="A0A3B1BC77"/>
<gene>
    <name evidence="3" type="ORF">MNBD_NITROSPINAE04-2296</name>
</gene>
<keyword evidence="2" id="KW-0687">Ribonucleoprotein</keyword>
<accession>A0A3B1BC77</accession>
<sequence>MPVILRLKRMGAKKKPIYRIVAADSRKSPNGKFLETLGHYDPNIAENQVRVNKERVDHWLKQGAQVSDTVGSLLKKQGA</sequence>
<dbReference type="NCBIfam" id="TIGR00002">
    <property type="entry name" value="S16"/>
    <property type="match status" value="1"/>
</dbReference>
<dbReference type="InterPro" id="IPR000307">
    <property type="entry name" value="Ribosomal_bS16"/>
</dbReference>
<dbReference type="GO" id="GO:0006412">
    <property type="term" value="P:translation"/>
    <property type="evidence" value="ECO:0007669"/>
    <property type="project" value="InterPro"/>
</dbReference>
<dbReference type="GO" id="GO:0003735">
    <property type="term" value="F:structural constituent of ribosome"/>
    <property type="evidence" value="ECO:0007669"/>
    <property type="project" value="InterPro"/>
</dbReference>
<name>A0A3B1BC77_9ZZZZ</name>
<proteinExistence type="inferred from homology"/>
<dbReference type="InterPro" id="IPR023803">
    <property type="entry name" value="Ribosomal_bS16_dom_sf"/>
</dbReference>
<dbReference type="PANTHER" id="PTHR12919:SF20">
    <property type="entry name" value="SMALL RIBOSOMAL SUBUNIT PROTEIN BS16M"/>
    <property type="match status" value="1"/>
</dbReference>